<dbReference type="AlphaFoldDB" id="A0AAV7UNU5"/>
<feature type="region of interest" description="Disordered" evidence="1">
    <location>
        <begin position="1"/>
        <end position="74"/>
    </location>
</feature>
<organism evidence="2 3">
    <name type="scientific">Pleurodeles waltl</name>
    <name type="common">Iberian ribbed newt</name>
    <dbReference type="NCBI Taxonomy" id="8319"/>
    <lineage>
        <taxon>Eukaryota</taxon>
        <taxon>Metazoa</taxon>
        <taxon>Chordata</taxon>
        <taxon>Craniata</taxon>
        <taxon>Vertebrata</taxon>
        <taxon>Euteleostomi</taxon>
        <taxon>Amphibia</taxon>
        <taxon>Batrachia</taxon>
        <taxon>Caudata</taxon>
        <taxon>Salamandroidea</taxon>
        <taxon>Salamandridae</taxon>
        <taxon>Pleurodelinae</taxon>
        <taxon>Pleurodeles</taxon>
    </lineage>
</organism>
<evidence type="ECO:0000313" key="2">
    <source>
        <dbReference type="EMBL" id="KAJ1190061.1"/>
    </source>
</evidence>
<gene>
    <name evidence="2" type="ORF">NDU88_006800</name>
</gene>
<proteinExistence type="predicted"/>
<comment type="caution">
    <text evidence="2">The sequence shown here is derived from an EMBL/GenBank/DDBJ whole genome shotgun (WGS) entry which is preliminary data.</text>
</comment>
<evidence type="ECO:0000256" key="1">
    <source>
        <dbReference type="SAM" id="MobiDB-lite"/>
    </source>
</evidence>
<evidence type="ECO:0000313" key="3">
    <source>
        <dbReference type="Proteomes" id="UP001066276"/>
    </source>
</evidence>
<accession>A0AAV7UNU5</accession>
<sequence>MGSPTPALHDPALGPLPRPALRPEITSGGIFFCPRRRAEPRAPEKLRRAEFQLERNSRGRPAPRETLGDPGSGPRLPALAFPAPAAPKPALQTAPLGTPLLVLCPPGTAESTVRPPRQLQPSHGTPTGRQCLLSNQIHTAGLPEQRQGLQNLRVHLHSDKASRLLDAPRLLTSLVPALGSRARLPVPATALLTSAKVSCGWPLAGEIRRTGAAQRAQDFKKHNQHCT</sequence>
<dbReference type="EMBL" id="JANPWB010000005">
    <property type="protein sequence ID" value="KAJ1190061.1"/>
    <property type="molecule type" value="Genomic_DNA"/>
</dbReference>
<name>A0AAV7UNU5_PLEWA</name>
<dbReference type="Proteomes" id="UP001066276">
    <property type="component" value="Chromosome 3_1"/>
</dbReference>
<protein>
    <submittedName>
        <fullName evidence="2">Uncharacterized protein</fullName>
    </submittedName>
</protein>
<keyword evidence="3" id="KW-1185">Reference proteome</keyword>
<feature type="compositionally biased region" description="Basic and acidic residues" evidence="1">
    <location>
        <begin position="36"/>
        <end position="67"/>
    </location>
</feature>
<reference evidence="2" key="1">
    <citation type="journal article" date="2022" name="bioRxiv">
        <title>Sequencing and chromosome-scale assembly of the giantPleurodeles waltlgenome.</title>
        <authorList>
            <person name="Brown T."/>
            <person name="Elewa A."/>
            <person name="Iarovenko S."/>
            <person name="Subramanian E."/>
            <person name="Araus A.J."/>
            <person name="Petzold A."/>
            <person name="Susuki M."/>
            <person name="Suzuki K.-i.T."/>
            <person name="Hayashi T."/>
            <person name="Toyoda A."/>
            <person name="Oliveira C."/>
            <person name="Osipova E."/>
            <person name="Leigh N.D."/>
            <person name="Simon A."/>
            <person name="Yun M.H."/>
        </authorList>
    </citation>
    <scope>NUCLEOTIDE SEQUENCE</scope>
    <source>
        <strain evidence="2">20211129_DDA</strain>
        <tissue evidence="2">Liver</tissue>
    </source>
</reference>